<organism evidence="1 2">
    <name type="scientific">Deinococcus hopiensis KR-140</name>
    <dbReference type="NCBI Taxonomy" id="695939"/>
    <lineage>
        <taxon>Bacteria</taxon>
        <taxon>Thermotogati</taxon>
        <taxon>Deinococcota</taxon>
        <taxon>Deinococci</taxon>
        <taxon>Deinococcales</taxon>
        <taxon>Deinococcaceae</taxon>
        <taxon>Deinococcus</taxon>
    </lineage>
</organism>
<keyword evidence="2" id="KW-1185">Reference proteome</keyword>
<sequence>MRGAHGANKDELQLLEEVHAEFESHRCILAPAAQSDVQASLVEDVIQRARVAQHVRLGKNGDIYKLIGAVSAWKFVRLSGRA</sequence>
<reference evidence="1 2" key="1">
    <citation type="submission" date="2017-04" db="EMBL/GenBank/DDBJ databases">
        <authorList>
            <person name="Afonso C.L."/>
            <person name="Miller P.J."/>
            <person name="Scott M.A."/>
            <person name="Spackman E."/>
            <person name="Goraichik I."/>
            <person name="Dimitrov K.M."/>
            <person name="Suarez D.L."/>
            <person name="Swayne D.E."/>
        </authorList>
    </citation>
    <scope>NUCLEOTIDE SEQUENCE [LARGE SCALE GENOMIC DNA]</scope>
    <source>
        <strain evidence="1 2">KR-140</strain>
    </source>
</reference>
<protein>
    <submittedName>
        <fullName evidence="1">Uncharacterized protein</fullName>
    </submittedName>
</protein>
<name>A0A1W1UW63_9DEIO</name>
<dbReference type="AlphaFoldDB" id="A0A1W1UW63"/>
<gene>
    <name evidence="1" type="ORF">SAMN00790413_03382</name>
</gene>
<evidence type="ECO:0000313" key="2">
    <source>
        <dbReference type="Proteomes" id="UP000192582"/>
    </source>
</evidence>
<proteinExistence type="predicted"/>
<dbReference type="Proteomes" id="UP000192582">
    <property type="component" value="Unassembled WGS sequence"/>
</dbReference>
<accession>A0A1W1UW63</accession>
<evidence type="ECO:0000313" key="1">
    <source>
        <dbReference type="EMBL" id="SMB85388.1"/>
    </source>
</evidence>
<dbReference type="EMBL" id="FWWU01000008">
    <property type="protein sequence ID" value="SMB85388.1"/>
    <property type="molecule type" value="Genomic_DNA"/>
</dbReference>
<dbReference type="STRING" id="695939.SAMN00790413_03382"/>